<sequence length="450" mass="49270">MEISLFPKMLRYVFVILLVNTGPSFGLPLEQQTGNGTIMIGNLLSELAKGCKNEFVAGIINNKLDECDLGIPPITESSIRCSMFYDASAVLCNLTTNTSKLATDFAVKTKTNQDLSKFCDEAAHFNLPPTRFLTNISEVLHKDTACTIVCADSYILSEDTSFYCKYYKWMLEIVHSQTAPVINTPMGRQVAVDGQKKINDTAVTNVASALEGLPKKNEDKETSSDTNNKVSTNGVDTNQIPVDTAHPESSVAPSGQKKKLNISETALDNTNSSANGGIHIENVLTDTGIGHGIEAPIKGGLDGDEDDQGMEREENEDQGDSDNGGEGVDDIDNMEQKPVHSDKKSVKDKEAPALDSESSRADNYVNTIDEYTDDDDHFFPFFLTAVIVVVVLYVLYHNKNKVGKMFFGLIVEGRQSGRRRTSRGHAYRRLDTLEQAMSANTAAPPSKIIY</sequence>
<proteinExistence type="predicted"/>
<comment type="caution">
    <text evidence="1">The sequence shown here is derived from an EMBL/GenBank/DDBJ whole genome shotgun (WGS) entry which is preliminary data.</text>
</comment>
<evidence type="ECO:0000313" key="2">
    <source>
        <dbReference type="Proteomes" id="UP001064048"/>
    </source>
</evidence>
<accession>A0ACC0J9P4</accession>
<name>A0ACC0J9P4_CHOFU</name>
<dbReference type="EMBL" id="CM046113">
    <property type="protein sequence ID" value="KAI8420846.1"/>
    <property type="molecule type" value="Genomic_DNA"/>
</dbReference>
<keyword evidence="2" id="KW-1185">Reference proteome</keyword>
<organism evidence="1 2">
    <name type="scientific">Choristoneura fumiferana</name>
    <name type="common">Spruce budworm moth</name>
    <name type="synonym">Archips fumiferana</name>
    <dbReference type="NCBI Taxonomy" id="7141"/>
    <lineage>
        <taxon>Eukaryota</taxon>
        <taxon>Metazoa</taxon>
        <taxon>Ecdysozoa</taxon>
        <taxon>Arthropoda</taxon>
        <taxon>Hexapoda</taxon>
        <taxon>Insecta</taxon>
        <taxon>Pterygota</taxon>
        <taxon>Neoptera</taxon>
        <taxon>Endopterygota</taxon>
        <taxon>Lepidoptera</taxon>
        <taxon>Glossata</taxon>
        <taxon>Ditrysia</taxon>
        <taxon>Tortricoidea</taxon>
        <taxon>Tortricidae</taxon>
        <taxon>Tortricinae</taxon>
        <taxon>Choristoneura</taxon>
    </lineage>
</organism>
<gene>
    <name evidence="1" type="ORF">MSG28_008044</name>
</gene>
<evidence type="ECO:0000313" key="1">
    <source>
        <dbReference type="EMBL" id="KAI8420846.1"/>
    </source>
</evidence>
<protein>
    <submittedName>
        <fullName evidence="1">Uncharacterized protein</fullName>
    </submittedName>
</protein>
<reference evidence="1 2" key="1">
    <citation type="journal article" date="2022" name="Genome Biol. Evol.">
        <title>The Spruce Budworm Genome: Reconstructing the Evolutionary History of Antifreeze Proteins.</title>
        <authorList>
            <person name="Beliveau C."/>
            <person name="Gagne P."/>
            <person name="Picq S."/>
            <person name="Vernygora O."/>
            <person name="Keeling C.I."/>
            <person name="Pinkney K."/>
            <person name="Doucet D."/>
            <person name="Wen F."/>
            <person name="Johnston J.S."/>
            <person name="Maaroufi H."/>
            <person name="Boyle B."/>
            <person name="Laroche J."/>
            <person name="Dewar K."/>
            <person name="Juretic N."/>
            <person name="Blackburn G."/>
            <person name="Nisole A."/>
            <person name="Brunet B."/>
            <person name="Brandao M."/>
            <person name="Lumley L."/>
            <person name="Duan J."/>
            <person name="Quan G."/>
            <person name="Lucarotti C.J."/>
            <person name="Roe A.D."/>
            <person name="Sperling F.A.H."/>
            <person name="Levesque R.C."/>
            <person name="Cusson M."/>
        </authorList>
    </citation>
    <scope>NUCLEOTIDE SEQUENCE [LARGE SCALE GENOMIC DNA]</scope>
    <source>
        <strain evidence="1">Glfc:IPQL:Cfum</strain>
    </source>
</reference>
<dbReference type="Proteomes" id="UP001064048">
    <property type="component" value="Chromosome 13"/>
</dbReference>